<keyword evidence="1" id="KW-0472">Membrane</keyword>
<evidence type="ECO:0000256" key="1">
    <source>
        <dbReference type="PROSITE-ProRule" id="PRU00473"/>
    </source>
</evidence>
<dbReference type="STRING" id="1285242.A6A04_20375"/>
<sequence length="98" mass="10834">MNKNTLDPDALLQADYVVDHLKANPEAKITLDGHTCEPATDDYALALGDRRANSVKDYMVGKGIAPSRITTRSFGHMKTQGVGRNDKINCRVDIKFDE</sequence>
<name>A0A178MH75_9PROT</name>
<dbReference type="CDD" id="cd07185">
    <property type="entry name" value="OmpA_C-like"/>
    <property type="match status" value="1"/>
</dbReference>
<dbReference type="InterPro" id="IPR006665">
    <property type="entry name" value="OmpA-like"/>
</dbReference>
<protein>
    <recommendedName>
        <fullName evidence="2">OmpA-like domain-containing protein</fullName>
    </recommendedName>
</protein>
<organism evidence="3 4">
    <name type="scientific">Paramagnetospirillum marisnigri</name>
    <dbReference type="NCBI Taxonomy" id="1285242"/>
    <lineage>
        <taxon>Bacteria</taxon>
        <taxon>Pseudomonadati</taxon>
        <taxon>Pseudomonadota</taxon>
        <taxon>Alphaproteobacteria</taxon>
        <taxon>Rhodospirillales</taxon>
        <taxon>Magnetospirillaceae</taxon>
        <taxon>Paramagnetospirillum</taxon>
    </lineage>
</organism>
<dbReference type="InterPro" id="IPR036737">
    <property type="entry name" value="OmpA-like_sf"/>
</dbReference>
<feature type="domain" description="OmpA-like" evidence="2">
    <location>
        <begin position="1"/>
        <end position="98"/>
    </location>
</feature>
<dbReference type="Pfam" id="PF00691">
    <property type="entry name" value="OmpA"/>
    <property type="match status" value="1"/>
</dbReference>
<evidence type="ECO:0000259" key="2">
    <source>
        <dbReference type="PROSITE" id="PS51123"/>
    </source>
</evidence>
<evidence type="ECO:0000313" key="3">
    <source>
        <dbReference type="EMBL" id="OAN47438.1"/>
    </source>
</evidence>
<dbReference type="Proteomes" id="UP000078428">
    <property type="component" value="Unassembled WGS sequence"/>
</dbReference>
<evidence type="ECO:0000313" key="4">
    <source>
        <dbReference type="Proteomes" id="UP000078428"/>
    </source>
</evidence>
<accession>A0A178MH75</accession>
<comment type="caution">
    <text evidence="3">The sequence shown here is derived from an EMBL/GenBank/DDBJ whole genome shotgun (WGS) entry which is preliminary data.</text>
</comment>
<reference evidence="3 4" key="1">
    <citation type="submission" date="2016-04" db="EMBL/GenBank/DDBJ databases">
        <title>Draft genome sequence of freshwater magnetotactic bacteria Magnetospirillum marisnigri SP-1 and Magnetospirillum moscoviense BB-1.</title>
        <authorList>
            <person name="Koziaeva V."/>
            <person name="Dziuba M.V."/>
            <person name="Ivanov T.M."/>
            <person name="Kuznetsov B."/>
            <person name="Grouzdev D.S."/>
        </authorList>
    </citation>
    <scope>NUCLEOTIDE SEQUENCE [LARGE SCALE GENOMIC DNA]</scope>
    <source>
        <strain evidence="3 4">SP-1</strain>
    </source>
</reference>
<keyword evidence="4" id="KW-1185">Reference proteome</keyword>
<dbReference type="Gene3D" id="3.30.1330.60">
    <property type="entry name" value="OmpA-like domain"/>
    <property type="match status" value="1"/>
</dbReference>
<dbReference type="AlphaFoldDB" id="A0A178MH75"/>
<dbReference type="PROSITE" id="PS51123">
    <property type="entry name" value="OMPA_2"/>
    <property type="match status" value="1"/>
</dbReference>
<dbReference type="SUPFAM" id="SSF103088">
    <property type="entry name" value="OmpA-like"/>
    <property type="match status" value="1"/>
</dbReference>
<dbReference type="GO" id="GO:0016020">
    <property type="term" value="C:membrane"/>
    <property type="evidence" value="ECO:0007669"/>
    <property type="project" value="UniProtKB-UniRule"/>
</dbReference>
<gene>
    <name evidence="3" type="ORF">A6A04_20375</name>
</gene>
<proteinExistence type="predicted"/>
<dbReference type="EMBL" id="LWQT01000081">
    <property type="protein sequence ID" value="OAN47438.1"/>
    <property type="molecule type" value="Genomic_DNA"/>
</dbReference>